<proteinExistence type="predicted"/>
<dbReference type="AlphaFoldDB" id="A0A8J2BLR0"/>
<accession>A0A8J2BLR0</accession>
<sequence length="72" mass="8015">MVSGRRVARTHVGILLALARRRFRYRQRGTRLMVGAGGTAISARYYKACDFSPGFFTEGKDETCEAGRVCGR</sequence>
<organism evidence="1 2">
    <name type="scientific">Candidatus Methylacidithermus pantelleriae</name>
    <dbReference type="NCBI Taxonomy" id="2744239"/>
    <lineage>
        <taxon>Bacteria</taxon>
        <taxon>Pseudomonadati</taxon>
        <taxon>Verrucomicrobiota</taxon>
        <taxon>Methylacidiphilae</taxon>
        <taxon>Methylacidiphilales</taxon>
        <taxon>Methylacidiphilaceae</taxon>
        <taxon>Candidatus Methylacidithermus</taxon>
    </lineage>
</organism>
<protein>
    <submittedName>
        <fullName evidence="1">Uncharacterized protein</fullName>
    </submittedName>
</protein>
<reference evidence="1" key="1">
    <citation type="submission" date="2021-02" db="EMBL/GenBank/DDBJ databases">
        <authorList>
            <person name="Cremers G."/>
            <person name="Picone N."/>
        </authorList>
    </citation>
    <scope>NUCLEOTIDE SEQUENCE</scope>
    <source>
        <strain evidence="1">PQ17</strain>
    </source>
</reference>
<keyword evidence="2" id="KW-1185">Reference proteome</keyword>
<name>A0A8J2BLR0_9BACT</name>
<dbReference type="EMBL" id="CAJNOB010000014">
    <property type="protein sequence ID" value="CAF0697219.1"/>
    <property type="molecule type" value="Genomic_DNA"/>
</dbReference>
<comment type="caution">
    <text evidence="1">The sequence shown here is derived from an EMBL/GenBank/DDBJ whole genome shotgun (WGS) entry which is preliminary data.</text>
</comment>
<dbReference type="Proteomes" id="UP000663859">
    <property type="component" value="Unassembled WGS sequence"/>
</dbReference>
<gene>
    <name evidence="1" type="ORF">MPNT_210012</name>
</gene>
<evidence type="ECO:0000313" key="2">
    <source>
        <dbReference type="Proteomes" id="UP000663859"/>
    </source>
</evidence>
<evidence type="ECO:0000313" key="1">
    <source>
        <dbReference type="EMBL" id="CAF0697219.1"/>
    </source>
</evidence>